<evidence type="ECO:0000313" key="5">
    <source>
        <dbReference type="Proteomes" id="UP000533598"/>
    </source>
</evidence>
<keyword evidence="2" id="KW-1133">Transmembrane helix</keyword>
<feature type="transmembrane region" description="Helical" evidence="2">
    <location>
        <begin position="50"/>
        <end position="71"/>
    </location>
</feature>
<evidence type="ECO:0000313" key="4">
    <source>
        <dbReference type="EMBL" id="MBB4674492.1"/>
    </source>
</evidence>
<proteinExistence type="predicted"/>
<dbReference type="AlphaFoldDB" id="A0A7W7C4T1"/>
<feature type="region of interest" description="Disordered" evidence="1">
    <location>
        <begin position="238"/>
        <end position="307"/>
    </location>
</feature>
<keyword evidence="2" id="KW-0812">Transmembrane</keyword>
<gene>
    <name evidence="4" type="ORF">HNR67_000610</name>
</gene>
<protein>
    <recommendedName>
        <fullName evidence="3">DUF5667 domain-containing protein</fullName>
    </recommendedName>
</protein>
<name>A0A7W7C4T1_9PSEU</name>
<feature type="domain" description="DUF5667" evidence="3">
    <location>
        <begin position="75"/>
        <end position="180"/>
    </location>
</feature>
<evidence type="ECO:0000259" key="3">
    <source>
        <dbReference type="Pfam" id="PF18915"/>
    </source>
</evidence>
<evidence type="ECO:0000256" key="1">
    <source>
        <dbReference type="SAM" id="MobiDB-lite"/>
    </source>
</evidence>
<sequence>MLPALAAYEQHLNPDPAARDRMRARLLADFPAAVREAQSRPDPTARRRRFAVALAASVALIGSVTGMSVLLSRDAVPGDALYAVKRSAESAELGLIFREHPRAFKHLEFADARVTELGALLDRPGAPAADFARALADFESDAAAGSRLLTELGADTDDQLFAALADWTTKEISRLKTASVALPPAARQRLEITMALLERIRQRASELRQRAGCLTITSGAADDIGALPATERCVPVPAREVGPLPSTGASGRAVVSSPTSTPSVADTPASTPSARAPVPPPIPLPQPSLPQVSTPPPVEVPAPPTGLLPGLLDLLKLPFGLLGPNR</sequence>
<comment type="caution">
    <text evidence="4">The sequence shown here is derived from an EMBL/GenBank/DDBJ whole genome shotgun (WGS) entry which is preliminary data.</text>
</comment>
<evidence type="ECO:0000256" key="2">
    <source>
        <dbReference type="SAM" id="Phobius"/>
    </source>
</evidence>
<organism evidence="4 5">
    <name type="scientific">Crossiella cryophila</name>
    <dbReference type="NCBI Taxonomy" id="43355"/>
    <lineage>
        <taxon>Bacteria</taxon>
        <taxon>Bacillati</taxon>
        <taxon>Actinomycetota</taxon>
        <taxon>Actinomycetes</taxon>
        <taxon>Pseudonocardiales</taxon>
        <taxon>Pseudonocardiaceae</taxon>
        <taxon>Crossiella</taxon>
    </lineage>
</organism>
<keyword evidence="2" id="KW-0472">Membrane</keyword>
<feature type="compositionally biased region" description="Pro residues" evidence="1">
    <location>
        <begin position="277"/>
        <end position="306"/>
    </location>
</feature>
<dbReference type="EMBL" id="JACHMH010000001">
    <property type="protein sequence ID" value="MBB4674492.1"/>
    <property type="molecule type" value="Genomic_DNA"/>
</dbReference>
<dbReference type="InterPro" id="IPR043725">
    <property type="entry name" value="DUF5667"/>
</dbReference>
<dbReference type="Proteomes" id="UP000533598">
    <property type="component" value="Unassembled WGS sequence"/>
</dbReference>
<feature type="compositionally biased region" description="Low complexity" evidence="1">
    <location>
        <begin position="253"/>
        <end position="276"/>
    </location>
</feature>
<accession>A0A7W7C4T1</accession>
<reference evidence="4 5" key="1">
    <citation type="submission" date="2020-08" db="EMBL/GenBank/DDBJ databases">
        <title>Sequencing the genomes of 1000 actinobacteria strains.</title>
        <authorList>
            <person name="Klenk H.-P."/>
        </authorList>
    </citation>
    <scope>NUCLEOTIDE SEQUENCE [LARGE SCALE GENOMIC DNA]</scope>
    <source>
        <strain evidence="4 5">DSM 44230</strain>
    </source>
</reference>
<dbReference type="Pfam" id="PF18915">
    <property type="entry name" value="DUF5667"/>
    <property type="match status" value="1"/>
</dbReference>
<dbReference type="RefSeq" id="WP_185000609.1">
    <property type="nucleotide sequence ID" value="NZ_BAAAUI010000003.1"/>
</dbReference>
<keyword evidence="5" id="KW-1185">Reference proteome</keyword>